<dbReference type="SUPFAM" id="SSF52540">
    <property type="entry name" value="P-loop containing nucleoside triphosphate hydrolases"/>
    <property type="match status" value="1"/>
</dbReference>
<dbReference type="PROSITE" id="PS01186">
    <property type="entry name" value="EGF_2"/>
    <property type="match status" value="1"/>
</dbReference>
<keyword evidence="4 5" id="KW-1015">Disulfide bond</keyword>
<dbReference type="Gene3D" id="2.40.50.140">
    <property type="entry name" value="Nucleic acid-binding proteins"/>
    <property type="match status" value="1"/>
</dbReference>
<dbReference type="SUPFAM" id="SSF57196">
    <property type="entry name" value="EGF/Laminin"/>
    <property type="match status" value="3"/>
</dbReference>
<keyword evidence="11" id="KW-0347">Helicase</keyword>
<keyword evidence="8" id="KW-1133">Transmembrane helix</keyword>
<dbReference type="Pfam" id="PF17855">
    <property type="entry name" value="MCM_lid"/>
    <property type="match status" value="1"/>
</dbReference>
<dbReference type="SMART" id="SM00181">
    <property type="entry name" value="EGF"/>
    <property type="match status" value="4"/>
</dbReference>
<evidence type="ECO:0000256" key="4">
    <source>
        <dbReference type="ARBA" id="ARBA00023157"/>
    </source>
</evidence>
<dbReference type="Gene3D" id="3.40.50.300">
    <property type="entry name" value="P-loop containing nucleotide triphosphate hydrolases"/>
    <property type="match status" value="1"/>
</dbReference>
<dbReference type="SUPFAM" id="SSF50249">
    <property type="entry name" value="Nucleic acid-binding proteins"/>
    <property type="match status" value="1"/>
</dbReference>
<dbReference type="PROSITE" id="PS50051">
    <property type="entry name" value="MCM_2"/>
    <property type="match status" value="1"/>
</dbReference>
<dbReference type="InterPro" id="IPR027417">
    <property type="entry name" value="P-loop_NTPase"/>
</dbReference>
<comment type="similarity">
    <text evidence="6">Belongs to the MCM family.</text>
</comment>
<evidence type="ECO:0000313" key="12">
    <source>
        <dbReference type="Proteomes" id="UP001558632"/>
    </source>
</evidence>
<dbReference type="Proteomes" id="UP001558632">
    <property type="component" value="Unassembled WGS sequence"/>
</dbReference>
<feature type="disulfide bond" evidence="5">
    <location>
        <begin position="269"/>
        <end position="278"/>
    </location>
</feature>
<dbReference type="Gene3D" id="2.20.28.10">
    <property type="match status" value="1"/>
</dbReference>
<feature type="disulfide bond" evidence="5">
    <location>
        <begin position="329"/>
        <end position="346"/>
    </location>
</feature>
<accession>A0ABR3L0J8</accession>
<feature type="compositionally biased region" description="Basic and acidic residues" evidence="7">
    <location>
        <begin position="458"/>
        <end position="541"/>
    </location>
</feature>
<dbReference type="InterPro" id="IPR003593">
    <property type="entry name" value="AAA+_ATPase"/>
</dbReference>
<dbReference type="GO" id="GO:0004386">
    <property type="term" value="F:helicase activity"/>
    <property type="evidence" value="ECO:0007669"/>
    <property type="project" value="UniProtKB-KW"/>
</dbReference>
<evidence type="ECO:0000259" key="10">
    <source>
        <dbReference type="PROSITE" id="PS50051"/>
    </source>
</evidence>
<keyword evidence="8" id="KW-0472">Membrane</keyword>
<keyword evidence="3 6" id="KW-0238">DNA-binding</keyword>
<evidence type="ECO:0000313" key="11">
    <source>
        <dbReference type="EMBL" id="KAL1246373.1"/>
    </source>
</evidence>
<dbReference type="SMART" id="SM00179">
    <property type="entry name" value="EGF_CA"/>
    <property type="match status" value="2"/>
</dbReference>
<feature type="domain" description="EGF-like" evidence="9">
    <location>
        <begin position="320"/>
        <end position="358"/>
    </location>
</feature>
<dbReference type="InterPro" id="IPR001881">
    <property type="entry name" value="EGF-like_Ca-bd_dom"/>
</dbReference>
<keyword evidence="1 6" id="KW-0547">Nucleotide-binding</keyword>
<gene>
    <name evidence="11" type="ORF">TSPI_02890</name>
</gene>
<protein>
    <submittedName>
        <fullName evidence="11">DNA helicase</fullName>
    </submittedName>
</protein>
<feature type="domain" description="EGF-like" evidence="9">
    <location>
        <begin position="281"/>
        <end position="318"/>
    </location>
</feature>
<keyword evidence="11" id="KW-0378">Hydrolase</keyword>
<dbReference type="Pfam" id="PF00493">
    <property type="entry name" value="MCM"/>
    <property type="match status" value="1"/>
</dbReference>
<reference evidence="11 12" key="1">
    <citation type="submission" date="2024-07" db="EMBL/GenBank/DDBJ databases">
        <title>Enhanced genomic and transcriptomic resources for Trichinella pseudospiralis and T. spiralis underpin the discovery of pronounced molecular differences between stages and species.</title>
        <authorList>
            <person name="Pasi K.K."/>
            <person name="La Rosa G."/>
            <person name="Gomez-Morales M.A."/>
            <person name="Tosini F."/>
            <person name="Sumanam S."/>
            <person name="Young N.D."/>
            <person name="Chang B.C."/>
            <person name="Robin G.B."/>
        </authorList>
    </citation>
    <scope>NUCLEOTIDE SEQUENCE [LARGE SCALE GENOMIC DNA]</scope>
    <source>
        <strain evidence="11">ISS534</strain>
    </source>
</reference>
<dbReference type="Pfam" id="PF00008">
    <property type="entry name" value="EGF"/>
    <property type="match status" value="2"/>
</dbReference>
<dbReference type="InterPro" id="IPR033762">
    <property type="entry name" value="MCM_OB"/>
</dbReference>
<dbReference type="SMART" id="SM00382">
    <property type="entry name" value="AAA"/>
    <property type="match status" value="1"/>
</dbReference>
<dbReference type="Gene3D" id="2.10.25.10">
    <property type="entry name" value="Laminin"/>
    <property type="match status" value="3"/>
</dbReference>
<keyword evidence="8" id="KW-0812">Transmembrane</keyword>
<evidence type="ECO:0000256" key="6">
    <source>
        <dbReference type="RuleBase" id="RU004070"/>
    </source>
</evidence>
<evidence type="ECO:0000256" key="7">
    <source>
        <dbReference type="SAM" id="MobiDB-lite"/>
    </source>
</evidence>
<dbReference type="InterPro" id="IPR041562">
    <property type="entry name" value="MCM_lid"/>
</dbReference>
<sequence>MVFRNESDLIYNRYVKMLEDEYFLVHAGMEQMETSHYYTKNLYSPKLGYTILFYCYDYKMRKFEPKDFFMLTRCYTYKHVAMKGYVYDGMHILGFFPKCRCLQFRKQPILKNCEEDRVRNCSIVPGKKECREYTYILHSHQEKPFGKPCRKRDYGNTCKCPCSNRPWSSWSQSSHTCGKGYRQKSKPRVLDCLEKFVHSGLSLEKGSFICMQNGGVPIQTDEGYICKCEDPLKHGYMCEYEHDICQKYQGICQNGGTCKGKGRSYYCICPSNFEGKNCTKSVKGCAHENMCQNGGTCVENENGLSCNCHYPYTGEFCETRMLVCPPRLCKNGGTCTAFQELQGFLCTCAERYTGKFCETLIMDGEPPENLMNMIGLGIVGALVLIAIVIYVVHRIKERERLKKCKKLLKKKEARELARKKKEAKEKALKQKKEAKLKALKQKKEAKLKALKEKEAKRKALKEKEAKQKALKEKEAKAKADKAKRENYKDQSNEKSKENDKGKSKDKSKEKSKDESKENPKEESNKESKEKPKGKTKEDKPNKPKPASKSNVKCATIRLCGINLQRMRRGNSANVVNSTRGTFQLKKRTFHNFRPYYWRRRHFKQQSSVNIPLNGHLSLPSTTNAVDEQQADEISTTLLYAVSVEKSETYCSQYPAWLLYFPWANLNDVLRSRRFMIDFSKFSSALTAEHRTLISSTWTDHQADSLICAIGLAMHTAVVDRLRSRLCEKLADRAEQLLHGDAVQFVQMVPKINARLYNLEKLTNIRQLDFTDCGRLVSVVGVVIKAASVEPKCTACGFQCQSCGFRFQALLVDGLFSTPTRCPSVSGECRGRVFEPVVDTVETLTETVDCQLIRLQELLPPGGNSATGTASLIPKTIDCELTDDLVSTCSPGSVITLTGVVRVRKNEEARRRGQCQYFLYLHANSVIQKEDLFGVAAASISFSSSEARLAAMSAVGELMGDRNLFSRLVASLCPTIYGHEAVKAGLVLALFGGATPSQQHSTTRSNIHALLVGDPGLGKTHLLQACADLSSRGVYVCASTTTAAGLTVTLGRGVDGDATVEAGALVLANDGCCCIDEFDKLHSHQQCLLEAMEQQELSVCKAGARCQFSARVSVVAACNPAKGHYEPRLSLTANVNVGPALLSRFDLIFLLVDKPDQQADRRLSEHVLAIRRPHSARLTDRLAAPDPIGAVPAPLFRQYVAFARQTVPAPKLSRAACRLLLAFFRRQFDQTVHVRTPVGVRQMESLIRLTQARAKCQLRSEATEQDAADVLEIVGHCPLLFAGTDRQSGNAELENKAGSEQRLSFAGRFLQALKRKAAQTRVRKVHSLGPN</sequence>
<feature type="domain" description="EGF-like" evidence="9">
    <location>
        <begin position="241"/>
        <end position="279"/>
    </location>
</feature>
<dbReference type="SMART" id="SM00350">
    <property type="entry name" value="MCM"/>
    <property type="match status" value="1"/>
</dbReference>
<dbReference type="PANTHER" id="PTHR11630:SF47">
    <property type="entry name" value="DNA HELICASE MCM8"/>
    <property type="match status" value="1"/>
</dbReference>
<keyword evidence="2 6" id="KW-0067">ATP-binding</keyword>
<dbReference type="PRINTS" id="PR01657">
    <property type="entry name" value="MCMFAMILY"/>
</dbReference>
<evidence type="ECO:0000256" key="2">
    <source>
        <dbReference type="ARBA" id="ARBA00022840"/>
    </source>
</evidence>
<feature type="transmembrane region" description="Helical" evidence="8">
    <location>
        <begin position="370"/>
        <end position="392"/>
    </location>
</feature>
<keyword evidence="5" id="KW-0245">EGF-like domain</keyword>
<feature type="disulfide bond" evidence="5">
    <location>
        <begin position="348"/>
        <end position="357"/>
    </location>
</feature>
<dbReference type="InterPro" id="IPR001208">
    <property type="entry name" value="MCM_dom"/>
</dbReference>
<dbReference type="Pfam" id="PF17207">
    <property type="entry name" value="MCM_OB"/>
    <property type="match status" value="1"/>
</dbReference>
<evidence type="ECO:0000256" key="3">
    <source>
        <dbReference type="ARBA" id="ARBA00023125"/>
    </source>
</evidence>
<dbReference type="InterPro" id="IPR000742">
    <property type="entry name" value="EGF"/>
</dbReference>
<name>A0ABR3L0J8_TRISP</name>
<evidence type="ECO:0000256" key="1">
    <source>
        <dbReference type="ARBA" id="ARBA00022741"/>
    </source>
</evidence>
<feature type="domain" description="MCM C-terminal AAA(+) ATPase" evidence="10">
    <location>
        <begin position="963"/>
        <end position="1166"/>
    </location>
</feature>
<comment type="caution">
    <text evidence="5">Lacks conserved residue(s) required for the propagation of feature annotation.</text>
</comment>
<comment type="caution">
    <text evidence="11">The sequence shown here is derived from an EMBL/GenBank/DDBJ whole genome shotgun (WGS) entry which is preliminary data.</text>
</comment>
<dbReference type="CDD" id="cd00054">
    <property type="entry name" value="EGF_CA"/>
    <property type="match status" value="2"/>
</dbReference>
<dbReference type="InterPro" id="IPR031327">
    <property type="entry name" value="MCM"/>
</dbReference>
<keyword evidence="12" id="KW-1185">Reference proteome</keyword>
<evidence type="ECO:0000259" key="9">
    <source>
        <dbReference type="PROSITE" id="PS50026"/>
    </source>
</evidence>
<dbReference type="InterPro" id="IPR012340">
    <property type="entry name" value="NA-bd_OB-fold"/>
</dbReference>
<evidence type="ECO:0000256" key="5">
    <source>
        <dbReference type="PROSITE-ProRule" id="PRU00076"/>
    </source>
</evidence>
<feature type="disulfide bond" evidence="5">
    <location>
        <begin position="308"/>
        <end position="317"/>
    </location>
</feature>
<organism evidence="11 12">
    <name type="scientific">Trichinella spiralis</name>
    <name type="common">Trichina worm</name>
    <dbReference type="NCBI Taxonomy" id="6334"/>
    <lineage>
        <taxon>Eukaryota</taxon>
        <taxon>Metazoa</taxon>
        <taxon>Ecdysozoa</taxon>
        <taxon>Nematoda</taxon>
        <taxon>Enoplea</taxon>
        <taxon>Dorylaimia</taxon>
        <taxon>Trichinellida</taxon>
        <taxon>Trichinellidae</taxon>
        <taxon>Trichinella</taxon>
    </lineage>
</organism>
<dbReference type="EMBL" id="JBEUSY010000009">
    <property type="protein sequence ID" value="KAL1246373.1"/>
    <property type="molecule type" value="Genomic_DNA"/>
</dbReference>
<proteinExistence type="inferred from homology"/>
<evidence type="ECO:0000256" key="8">
    <source>
        <dbReference type="SAM" id="Phobius"/>
    </source>
</evidence>
<dbReference type="PROSITE" id="PS50026">
    <property type="entry name" value="EGF_3"/>
    <property type="match status" value="3"/>
</dbReference>
<dbReference type="PROSITE" id="PS00022">
    <property type="entry name" value="EGF_1"/>
    <property type="match status" value="3"/>
</dbReference>
<feature type="region of interest" description="Disordered" evidence="7">
    <location>
        <begin position="458"/>
        <end position="550"/>
    </location>
</feature>
<dbReference type="PANTHER" id="PTHR11630">
    <property type="entry name" value="DNA REPLICATION LICENSING FACTOR MCM FAMILY MEMBER"/>
    <property type="match status" value="1"/>
</dbReference>